<dbReference type="PANTHER" id="PTHR43142:SF5">
    <property type="entry name" value="CARBOXYLIC ESTER HYDROLASE"/>
    <property type="match status" value="1"/>
</dbReference>
<dbReference type="InterPro" id="IPR029058">
    <property type="entry name" value="AB_hydrolase_fold"/>
</dbReference>
<comment type="caution">
    <text evidence="2">The sequence shown here is derived from an EMBL/GenBank/DDBJ whole genome shotgun (WGS) entry which is preliminary data.</text>
</comment>
<proteinExistence type="predicted"/>
<accession>A0AAV9NC42</accession>
<dbReference type="SUPFAM" id="SSF53474">
    <property type="entry name" value="alpha/beta-Hydrolases"/>
    <property type="match status" value="1"/>
</dbReference>
<dbReference type="InterPro" id="IPR002018">
    <property type="entry name" value="CarbesteraseB"/>
</dbReference>
<dbReference type="Proteomes" id="UP001358417">
    <property type="component" value="Unassembled WGS sequence"/>
</dbReference>
<sequence length="630" mass="69350">MASSSSIKLPYQGPVHAFTHAQLGDLKGRLIEYPHVPGSAIVQFRSIPYATVPKRFLPSVPLTEIPSTFDNRPHRDFTHFGAACPQPGATKPAWFAPQGGKLPDDELLDFDEFTCLTVSISVPVSQLTHQTDKALPVMVYVHGGAAQDGCGHVDGLHNNGPLAAFAHSISQPVIIVNIGYRLNWLGSLVCQDMLEEYTLDPTSPHGPFNLTIQDQRNAFTWIHKFMGGFGGDASNITAFGESAGSIFTLYHIIGSDKRMFDRAILQSGVVLGDLPFIAKEAEYQALLTKFGIQGTTPAERLDQLRKVDAAALADVQGTHTLPFVGDIPGVETQNSLFTRGIPTVENQFDLAPANDWLGDVMIGDDLWEGQTILELLKQCEPKVFVGAIISIFGETIAQELLETYDMPLSGEIDPNRFLLQLSYFIGDLLFSAPIDKLATTLARTSSSGARRETTLKQRTVYRYSIALSNPFAGNTHSFAAGHHFVEILFLFLTLLDRYPTRRDKWLERQARETARRWITFANGKEPWEEYRVNSLTTGGNEASDDASEAKIAIADDLHGWTVRTRSEDEQASKDDPWGERRYAGWRALEKAFDALKSASGMPEEMHGAFVNGARLQILKAATTPGPEAAM</sequence>
<dbReference type="EMBL" id="JAVRRD010000010">
    <property type="protein sequence ID" value="KAK5054457.1"/>
    <property type="molecule type" value="Genomic_DNA"/>
</dbReference>
<reference evidence="2 3" key="1">
    <citation type="submission" date="2023-08" db="EMBL/GenBank/DDBJ databases">
        <title>Black Yeasts Isolated from many extreme environments.</title>
        <authorList>
            <person name="Coleine C."/>
            <person name="Stajich J.E."/>
            <person name="Selbmann L."/>
        </authorList>
    </citation>
    <scope>NUCLEOTIDE SEQUENCE [LARGE SCALE GENOMIC DNA]</scope>
    <source>
        <strain evidence="2 3">CCFEE 5792</strain>
    </source>
</reference>
<dbReference type="GeneID" id="89969568"/>
<name>A0AAV9NC42_9EURO</name>
<dbReference type="Gene3D" id="3.40.50.1820">
    <property type="entry name" value="alpha/beta hydrolase"/>
    <property type="match status" value="1"/>
</dbReference>
<dbReference type="RefSeq" id="XP_064707230.1">
    <property type="nucleotide sequence ID" value="XM_064844972.1"/>
</dbReference>
<gene>
    <name evidence="2" type="ORF">LTR84_001348</name>
</gene>
<dbReference type="AlphaFoldDB" id="A0AAV9NC42"/>
<organism evidence="2 3">
    <name type="scientific">Exophiala bonariae</name>
    <dbReference type="NCBI Taxonomy" id="1690606"/>
    <lineage>
        <taxon>Eukaryota</taxon>
        <taxon>Fungi</taxon>
        <taxon>Dikarya</taxon>
        <taxon>Ascomycota</taxon>
        <taxon>Pezizomycotina</taxon>
        <taxon>Eurotiomycetes</taxon>
        <taxon>Chaetothyriomycetidae</taxon>
        <taxon>Chaetothyriales</taxon>
        <taxon>Herpotrichiellaceae</taxon>
        <taxon>Exophiala</taxon>
    </lineage>
</organism>
<evidence type="ECO:0000313" key="2">
    <source>
        <dbReference type="EMBL" id="KAK5054457.1"/>
    </source>
</evidence>
<dbReference type="PANTHER" id="PTHR43142">
    <property type="entry name" value="CARBOXYLIC ESTER HYDROLASE"/>
    <property type="match status" value="1"/>
</dbReference>
<protein>
    <recommendedName>
        <fullName evidence="1">Carboxylesterase type B domain-containing protein</fullName>
    </recommendedName>
</protein>
<feature type="domain" description="Carboxylesterase type B" evidence="1">
    <location>
        <begin position="20"/>
        <end position="528"/>
    </location>
</feature>
<evidence type="ECO:0000313" key="3">
    <source>
        <dbReference type="Proteomes" id="UP001358417"/>
    </source>
</evidence>
<keyword evidence="3" id="KW-1185">Reference proteome</keyword>
<dbReference type="Pfam" id="PF00135">
    <property type="entry name" value="COesterase"/>
    <property type="match status" value="1"/>
</dbReference>
<evidence type="ECO:0000259" key="1">
    <source>
        <dbReference type="Pfam" id="PF00135"/>
    </source>
</evidence>